<accession>L8HEW3</accession>
<dbReference type="InterPro" id="IPR038765">
    <property type="entry name" value="Papain-like_cys_pep_sf"/>
</dbReference>
<dbReference type="KEGG" id="acan:ACA1_001280"/>
<keyword evidence="2" id="KW-0104">Cadmium</keyword>
<dbReference type="EMBL" id="KB007853">
    <property type="protein sequence ID" value="ELR23777.1"/>
    <property type="molecule type" value="Genomic_DNA"/>
</dbReference>
<dbReference type="GO" id="GO:0010038">
    <property type="term" value="P:response to metal ion"/>
    <property type="evidence" value="ECO:0007669"/>
    <property type="project" value="InterPro"/>
</dbReference>
<evidence type="ECO:0000256" key="3">
    <source>
        <dbReference type="ARBA" id="ARBA00022679"/>
    </source>
</evidence>
<sequence>MLHEPSGQSLLLESERAGWSQHGWLRPHFEGQKRGSFCALASCAVVLNALRSASPPTSSPPPPTGCSQDADPAKKKRRRSGDGDGNGDDDDHTGNYDGEEATRTEQRRPPERVVTQDDLFSKIVMKHLHKRERDMHKGLHLKQVARLFELAGATVTLRCSEDPLEVSQWLKDDIAAVLSSRTQCVVVNLWREFENHRGGHVSPLAAYHPQRQMVLLLDVASHRTTPHWLSVHDLVPSLCRVDSWSGRARGRAFHPHNN</sequence>
<organism evidence="7 8">
    <name type="scientific">Acanthamoeba castellanii (strain ATCC 30010 / Neff)</name>
    <dbReference type="NCBI Taxonomy" id="1257118"/>
    <lineage>
        <taxon>Eukaryota</taxon>
        <taxon>Amoebozoa</taxon>
        <taxon>Discosea</taxon>
        <taxon>Longamoebia</taxon>
        <taxon>Centramoebida</taxon>
        <taxon>Acanthamoebidae</taxon>
        <taxon>Acanthamoeba</taxon>
    </lineage>
</organism>
<reference evidence="7 8" key="1">
    <citation type="journal article" date="2013" name="Genome Biol.">
        <title>Genome of Acanthamoeba castellanii highlights extensive lateral gene transfer and early evolution of tyrosine kinase signaling.</title>
        <authorList>
            <person name="Clarke M."/>
            <person name="Lohan A.J."/>
            <person name="Liu B."/>
            <person name="Lagkouvardos I."/>
            <person name="Roy S."/>
            <person name="Zafar N."/>
            <person name="Bertelli C."/>
            <person name="Schilde C."/>
            <person name="Kianianmomeni A."/>
            <person name="Burglin T.R."/>
            <person name="Frech C."/>
            <person name="Turcotte B."/>
            <person name="Kopec K.O."/>
            <person name="Synnott J.M."/>
            <person name="Choo C."/>
            <person name="Paponov I."/>
            <person name="Finkler A."/>
            <person name="Soon Heng Tan C."/>
            <person name="Hutchins A.P."/>
            <person name="Weinmeier T."/>
            <person name="Rattei T."/>
            <person name="Chu J.S."/>
            <person name="Gimenez G."/>
            <person name="Irimia M."/>
            <person name="Rigden D.J."/>
            <person name="Fitzpatrick D.A."/>
            <person name="Lorenzo-Morales J."/>
            <person name="Bateman A."/>
            <person name="Chiu C.H."/>
            <person name="Tang P."/>
            <person name="Hegemann P."/>
            <person name="Fromm H."/>
            <person name="Raoult D."/>
            <person name="Greub G."/>
            <person name="Miranda-Saavedra D."/>
            <person name="Chen N."/>
            <person name="Nash P."/>
            <person name="Ginger M.L."/>
            <person name="Horn M."/>
            <person name="Schaap P."/>
            <person name="Caler L."/>
            <person name="Loftus B."/>
        </authorList>
    </citation>
    <scope>NUCLEOTIDE SEQUENCE [LARGE SCALE GENOMIC DNA]</scope>
    <source>
        <strain evidence="7 8">Neff</strain>
    </source>
</reference>
<evidence type="ECO:0000259" key="6">
    <source>
        <dbReference type="PROSITE" id="PS51443"/>
    </source>
</evidence>
<dbReference type="GO" id="GO:0046938">
    <property type="term" value="P:phytochelatin biosynthetic process"/>
    <property type="evidence" value="ECO:0007669"/>
    <property type="project" value="InterPro"/>
</dbReference>
<keyword evidence="3" id="KW-0808">Transferase</keyword>
<keyword evidence="8" id="KW-1185">Reference proteome</keyword>
<evidence type="ECO:0000256" key="5">
    <source>
        <dbReference type="SAM" id="MobiDB-lite"/>
    </source>
</evidence>
<evidence type="ECO:0000313" key="7">
    <source>
        <dbReference type="EMBL" id="ELR23777.1"/>
    </source>
</evidence>
<dbReference type="PANTHER" id="PTHR33447">
    <property type="entry name" value="GLUTATHIONE GAMMA-GLUTAMYLCYSTEINYLTRANSFERASE"/>
    <property type="match status" value="1"/>
</dbReference>
<evidence type="ECO:0000313" key="8">
    <source>
        <dbReference type="Proteomes" id="UP000011083"/>
    </source>
</evidence>
<dbReference type="RefSeq" id="XP_004353305.1">
    <property type="nucleotide sequence ID" value="XM_004353253.1"/>
</dbReference>
<dbReference type="PROSITE" id="PS51443">
    <property type="entry name" value="PCS"/>
    <property type="match status" value="1"/>
</dbReference>
<proteinExistence type="predicted"/>
<dbReference type="InterPro" id="IPR040409">
    <property type="entry name" value="PCS-like"/>
</dbReference>
<evidence type="ECO:0000256" key="1">
    <source>
        <dbReference type="ARBA" id="ARBA00012468"/>
    </source>
</evidence>
<gene>
    <name evidence="7" type="ORF">ACA1_001280</name>
</gene>
<name>L8HEW3_ACACF</name>
<dbReference type="PANTHER" id="PTHR33447:SF20">
    <property type="entry name" value="GLUTATHIONE GAMMA-GLUTAMYLCYSTEINYLTRANSFERASE"/>
    <property type="match status" value="1"/>
</dbReference>
<dbReference type="InterPro" id="IPR038156">
    <property type="entry name" value="PCS_N_sf"/>
</dbReference>
<dbReference type="VEuPathDB" id="AmoebaDB:ACA1_001280"/>
<feature type="compositionally biased region" description="Basic and acidic residues" evidence="5">
    <location>
        <begin position="100"/>
        <end position="115"/>
    </location>
</feature>
<dbReference type="InterPro" id="IPR007719">
    <property type="entry name" value="PCS_N"/>
</dbReference>
<dbReference type="Gene3D" id="3.90.70.30">
    <property type="entry name" value="Phytochelatin synthase, N-terminal domain"/>
    <property type="match status" value="1"/>
</dbReference>
<dbReference type="OrthoDB" id="448954at2759"/>
<feature type="region of interest" description="Disordered" evidence="5">
    <location>
        <begin position="52"/>
        <end position="116"/>
    </location>
</feature>
<evidence type="ECO:0000256" key="2">
    <source>
        <dbReference type="ARBA" id="ARBA00022539"/>
    </source>
</evidence>
<evidence type="ECO:0000256" key="4">
    <source>
        <dbReference type="ARBA" id="ARBA00022723"/>
    </source>
</evidence>
<dbReference type="SUPFAM" id="SSF54001">
    <property type="entry name" value="Cysteine proteinases"/>
    <property type="match status" value="1"/>
</dbReference>
<dbReference type="AlphaFoldDB" id="L8HEW3"/>
<dbReference type="Pfam" id="PF05023">
    <property type="entry name" value="Phytochelatin"/>
    <property type="match status" value="1"/>
</dbReference>
<dbReference type="Proteomes" id="UP000011083">
    <property type="component" value="Unassembled WGS sequence"/>
</dbReference>
<dbReference type="GeneID" id="14924773"/>
<keyword evidence="4" id="KW-0479">Metal-binding</keyword>
<dbReference type="GO" id="GO:0046872">
    <property type="term" value="F:metal ion binding"/>
    <property type="evidence" value="ECO:0007669"/>
    <property type="project" value="UniProtKB-KW"/>
</dbReference>
<dbReference type="GO" id="GO:0016756">
    <property type="term" value="F:glutathione gamma-glutamylcysteinyltransferase activity"/>
    <property type="evidence" value="ECO:0007669"/>
    <property type="project" value="UniProtKB-EC"/>
</dbReference>
<protein>
    <recommendedName>
        <fullName evidence="1">glutathione gamma-glutamylcysteinyltransferase</fullName>
        <ecNumber evidence="1">2.3.2.15</ecNumber>
    </recommendedName>
</protein>
<dbReference type="EC" id="2.3.2.15" evidence="1"/>
<feature type="domain" description="Peptidase C83" evidence="6">
    <location>
        <begin position="1"/>
        <end position="258"/>
    </location>
</feature>